<keyword evidence="3 5" id="KW-0238">DNA-binding</keyword>
<organism evidence="9 10">
    <name type="scientific">Sphingomonas sanguinis</name>
    <dbReference type="NCBI Taxonomy" id="33051"/>
    <lineage>
        <taxon>Bacteria</taxon>
        <taxon>Pseudomonadati</taxon>
        <taxon>Pseudomonadota</taxon>
        <taxon>Alphaproteobacteria</taxon>
        <taxon>Sphingomonadales</taxon>
        <taxon>Sphingomonadaceae</taxon>
        <taxon>Sphingomonas</taxon>
    </lineage>
</organism>
<dbReference type="Proteomes" id="UP000557656">
    <property type="component" value="Unassembled WGS sequence"/>
</dbReference>
<dbReference type="EMBL" id="JABEOV010000038">
    <property type="protein sequence ID" value="NNG55588.1"/>
    <property type="molecule type" value="Genomic_DNA"/>
</dbReference>
<evidence type="ECO:0000256" key="3">
    <source>
        <dbReference type="ARBA" id="ARBA00023125"/>
    </source>
</evidence>
<gene>
    <name evidence="8" type="ORF">HKX05_19790</name>
    <name evidence="9" type="ORF">HLV41_20420</name>
</gene>
<evidence type="ECO:0000259" key="7">
    <source>
        <dbReference type="PROSITE" id="PS51900"/>
    </source>
</evidence>
<dbReference type="InterPro" id="IPR038488">
    <property type="entry name" value="Integrase_DNA-bd_sf"/>
</dbReference>
<dbReference type="EMBL" id="JABYQV010000039">
    <property type="protein sequence ID" value="NVP33404.1"/>
    <property type="molecule type" value="Genomic_DNA"/>
</dbReference>
<dbReference type="InterPro" id="IPR044068">
    <property type="entry name" value="CB"/>
</dbReference>
<dbReference type="Pfam" id="PF00589">
    <property type="entry name" value="Phage_integrase"/>
    <property type="match status" value="1"/>
</dbReference>
<dbReference type="GO" id="GO:0006310">
    <property type="term" value="P:DNA recombination"/>
    <property type="evidence" value="ECO:0007669"/>
    <property type="project" value="UniProtKB-KW"/>
</dbReference>
<evidence type="ECO:0000313" key="9">
    <source>
        <dbReference type="EMBL" id="NVP33404.1"/>
    </source>
</evidence>
<dbReference type="InterPro" id="IPR050808">
    <property type="entry name" value="Phage_Integrase"/>
</dbReference>
<dbReference type="GO" id="GO:0015074">
    <property type="term" value="P:DNA integration"/>
    <property type="evidence" value="ECO:0007669"/>
    <property type="project" value="UniProtKB-KW"/>
</dbReference>
<dbReference type="InterPro" id="IPR053876">
    <property type="entry name" value="Phage_int_M"/>
</dbReference>
<dbReference type="GO" id="GO:0003677">
    <property type="term" value="F:DNA binding"/>
    <property type="evidence" value="ECO:0007669"/>
    <property type="project" value="UniProtKB-UniRule"/>
</dbReference>
<dbReference type="PANTHER" id="PTHR30629">
    <property type="entry name" value="PROPHAGE INTEGRASE"/>
    <property type="match status" value="1"/>
</dbReference>
<dbReference type="Proteomes" id="UP000531581">
    <property type="component" value="Unassembled WGS sequence"/>
</dbReference>
<evidence type="ECO:0000313" key="10">
    <source>
        <dbReference type="Proteomes" id="UP000531581"/>
    </source>
</evidence>
<evidence type="ECO:0000313" key="11">
    <source>
        <dbReference type="Proteomes" id="UP000557656"/>
    </source>
</evidence>
<dbReference type="InterPro" id="IPR010998">
    <property type="entry name" value="Integrase_recombinase_N"/>
</dbReference>
<dbReference type="Pfam" id="PF13356">
    <property type="entry name" value="Arm-DNA-bind_3"/>
    <property type="match status" value="1"/>
</dbReference>
<dbReference type="InterPro" id="IPR011010">
    <property type="entry name" value="DNA_brk_join_enz"/>
</dbReference>
<keyword evidence="2" id="KW-0229">DNA integration</keyword>
<dbReference type="Pfam" id="PF22022">
    <property type="entry name" value="Phage_int_M"/>
    <property type="match status" value="1"/>
</dbReference>
<evidence type="ECO:0000313" key="8">
    <source>
        <dbReference type="EMBL" id="NNG55588.1"/>
    </source>
</evidence>
<dbReference type="Gene3D" id="1.10.150.130">
    <property type="match status" value="1"/>
</dbReference>
<evidence type="ECO:0000259" key="6">
    <source>
        <dbReference type="PROSITE" id="PS51898"/>
    </source>
</evidence>
<dbReference type="InterPro" id="IPR013762">
    <property type="entry name" value="Integrase-like_cat_sf"/>
</dbReference>
<dbReference type="PROSITE" id="PS51898">
    <property type="entry name" value="TYR_RECOMBINASE"/>
    <property type="match status" value="1"/>
</dbReference>
<proteinExistence type="inferred from homology"/>
<protein>
    <submittedName>
        <fullName evidence="9">Integrase arm-type DNA-binding domain-containing protein</fullName>
    </submittedName>
</protein>
<name>A0A7Y7USU8_9SPHN</name>
<dbReference type="CDD" id="cd00801">
    <property type="entry name" value="INT_P4_C"/>
    <property type="match status" value="1"/>
</dbReference>
<dbReference type="PROSITE" id="PS51900">
    <property type="entry name" value="CB"/>
    <property type="match status" value="1"/>
</dbReference>
<dbReference type="GeneID" id="78488188"/>
<dbReference type="InterPro" id="IPR002104">
    <property type="entry name" value="Integrase_catalytic"/>
</dbReference>
<keyword evidence="11" id="KW-1185">Reference proteome</keyword>
<dbReference type="Gene3D" id="1.10.443.10">
    <property type="entry name" value="Intergrase catalytic core"/>
    <property type="match status" value="1"/>
</dbReference>
<sequence length="419" mass="47097">MALKELEVRYATKRAKDYKLTDGEGLYLLVRPNGSKLWRMKYRYGGKEKLLSFGAYPAVSLAEARLRRAKAKVVLGEGGDPGAGNKPRAQMTFEEAARKWHGHRLDALDAGHAARLLTRLERDAFPVLGKLGLSVITPADVLAMVRRVEARGALDVSRRLKQHVSQIYRFAIAHGWAERDPAEHLGQLLKPKPRTRHMPRIGRSELPALIRAIDSYDGEETPRRRAVTRAALLFTLLTWARTNETRHARWKEFEDLDGPAPLWRVPAERMKMGREHVVPLAPAVVALLKEVRVYSSADYVFVGEKPDQPISQNTMIYACYRMGYRGRQTVHGFRGLASTWANEAECYQPDWIEMALAHVERDEVRGAYNAALYLSPRRRMLADWASFIQSHLTAAPAADEVVLASVGSSRQGCLEASPA</sequence>
<dbReference type="RefSeq" id="WP_082795196.1">
    <property type="nucleotide sequence ID" value="NZ_JABEOV010000038.1"/>
</dbReference>
<dbReference type="InterPro" id="IPR025166">
    <property type="entry name" value="Integrase_DNA_bind_dom"/>
</dbReference>
<accession>A0A7Y7USU8</accession>
<dbReference type="SUPFAM" id="SSF56349">
    <property type="entry name" value="DNA breaking-rejoining enzymes"/>
    <property type="match status" value="1"/>
</dbReference>
<keyword evidence="4" id="KW-0233">DNA recombination</keyword>
<evidence type="ECO:0000256" key="2">
    <source>
        <dbReference type="ARBA" id="ARBA00022908"/>
    </source>
</evidence>
<comment type="caution">
    <text evidence="9">The sequence shown here is derived from an EMBL/GenBank/DDBJ whole genome shotgun (WGS) entry which is preliminary data.</text>
</comment>
<dbReference type="PANTHER" id="PTHR30629:SF2">
    <property type="entry name" value="PROPHAGE INTEGRASE INTS-RELATED"/>
    <property type="match status" value="1"/>
</dbReference>
<dbReference type="AlphaFoldDB" id="A0A7Y7USU8"/>
<feature type="domain" description="Tyr recombinase" evidence="6">
    <location>
        <begin position="196"/>
        <end position="381"/>
    </location>
</feature>
<evidence type="ECO:0000256" key="4">
    <source>
        <dbReference type="ARBA" id="ARBA00023172"/>
    </source>
</evidence>
<comment type="similarity">
    <text evidence="1">Belongs to the 'phage' integrase family.</text>
</comment>
<feature type="domain" description="Core-binding (CB)" evidence="7">
    <location>
        <begin position="91"/>
        <end position="172"/>
    </location>
</feature>
<dbReference type="Gene3D" id="3.30.160.390">
    <property type="entry name" value="Integrase, DNA-binding domain"/>
    <property type="match status" value="1"/>
</dbReference>
<evidence type="ECO:0000256" key="1">
    <source>
        <dbReference type="ARBA" id="ARBA00008857"/>
    </source>
</evidence>
<evidence type="ECO:0000256" key="5">
    <source>
        <dbReference type="PROSITE-ProRule" id="PRU01248"/>
    </source>
</evidence>
<reference evidence="10 11" key="1">
    <citation type="submission" date="2020-05" db="EMBL/GenBank/DDBJ databases">
        <title>Draft Genome Sequences of Sphingomonas sp. Isolated from the International Space Station.</title>
        <authorList>
            <person name="Bijlani S."/>
            <person name="Singh N.K."/>
            <person name="Mason C.E."/>
            <person name="Wang C.C."/>
            <person name="Venkateswaran K."/>
        </authorList>
    </citation>
    <scope>NUCLEOTIDE SEQUENCE [LARGE SCALE GENOMIC DNA]</scope>
    <source>
        <strain evidence="8 11">IIF7SW-B5</strain>
        <strain evidence="9">ISS-IIF7SWP</strain>
    </source>
</reference>